<dbReference type="EMBL" id="JAJNOC010000004">
    <property type="protein sequence ID" value="MCD2517605.1"/>
    <property type="molecule type" value="Genomic_DNA"/>
</dbReference>
<accession>A0ABS8Q776</accession>
<dbReference type="RefSeq" id="WP_231058886.1">
    <property type="nucleotide sequence ID" value="NZ_JAJNOC010000004.1"/>
</dbReference>
<keyword evidence="2" id="KW-1185">Reference proteome</keyword>
<reference evidence="1" key="1">
    <citation type="submission" date="2021-11" db="EMBL/GenBank/DDBJ databases">
        <title>The complete genome of Massilia sp sp. G4R7.</title>
        <authorList>
            <person name="Liu L."/>
            <person name="Yue J."/>
            <person name="Yuan J."/>
            <person name="Yang F."/>
            <person name="Li L."/>
        </authorList>
    </citation>
    <scope>NUCLEOTIDE SEQUENCE</scope>
    <source>
        <strain evidence="1">G4R7</strain>
    </source>
</reference>
<sequence>MVASFDSESVVLVDDFPQSSIGAPFPAVIATEDRLALVFILEDRDLECDGKTVRVVDVASTDEQCVVVHFEHPTMHIFGPPNDEAFSGHRLASKGLRPYGVFEVINSEWIRQLEIMNSVHPQHDPERFYEGKRHFIFSFHDSVFECVARGYRYECMPGSVKHLLTVCAQHIDP</sequence>
<protein>
    <submittedName>
        <fullName evidence="1">Uncharacterized protein</fullName>
    </submittedName>
</protein>
<evidence type="ECO:0000313" key="2">
    <source>
        <dbReference type="Proteomes" id="UP001179361"/>
    </source>
</evidence>
<name>A0ABS8Q776_9BURK</name>
<gene>
    <name evidence="1" type="ORF">LQ564_14925</name>
</gene>
<dbReference type="Proteomes" id="UP001179361">
    <property type="component" value="Unassembled WGS sequence"/>
</dbReference>
<evidence type="ECO:0000313" key="1">
    <source>
        <dbReference type="EMBL" id="MCD2517605.1"/>
    </source>
</evidence>
<proteinExistence type="predicted"/>
<organism evidence="1 2">
    <name type="scientific">Massilia phyllostachyos</name>
    <dbReference type="NCBI Taxonomy" id="2898585"/>
    <lineage>
        <taxon>Bacteria</taxon>
        <taxon>Pseudomonadati</taxon>
        <taxon>Pseudomonadota</taxon>
        <taxon>Betaproteobacteria</taxon>
        <taxon>Burkholderiales</taxon>
        <taxon>Oxalobacteraceae</taxon>
        <taxon>Telluria group</taxon>
        <taxon>Massilia</taxon>
    </lineage>
</organism>
<comment type="caution">
    <text evidence="1">The sequence shown here is derived from an EMBL/GenBank/DDBJ whole genome shotgun (WGS) entry which is preliminary data.</text>
</comment>